<comment type="caution">
    <text evidence="2">The sequence shown here is derived from an EMBL/GenBank/DDBJ whole genome shotgun (WGS) entry which is preliminary data.</text>
</comment>
<name>A0ABS2SVM0_9BACI</name>
<feature type="transmembrane region" description="Helical" evidence="1">
    <location>
        <begin position="6"/>
        <end position="25"/>
    </location>
</feature>
<evidence type="ECO:0000313" key="2">
    <source>
        <dbReference type="EMBL" id="MBM7839571.1"/>
    </source>
</evidence>
<protein>
    <submittedName>
        <fullName evidence="2">Uncharacterized protein</fullName>
    </submittedName>
</protein>
<keyword evidence="1" id="KW-1133">Transmembrane helix</keyword>
<organism evidence="2 3">
    <name type="scientific">Shouchella xiaoxiensis</name>
    <dbReference type="NCBI Taxonomy" id="766895"/>
    <lineage>
        <taxon>Bacteria</taxon>
        <taxon>Bacillati</taxon>
        <taxon>Bacillota</taxon>
        <taxon>Bacilli</taxon>
        <taxon>Bacillales</taxon>
        <taxon>Bacillaceae</taxon>
        <taxon>Shouchella</taxon>
    </lineage>
</organism>
<keyword evidence="1" id="KW-0472">Membrane</keyword>
<evidence type="ECO:0000313" key="3">
    <source>
        <dbReference type="Proteomes" id="UP001179280"/>
    </source>
</evidence>
<proteinExistence type="predicted"/>
<gene>
    <name evidence="2" type="ORF">JOC54_002851</name>
</gene>
<evidence type="ECO:0000256" key="1">
    <source>
        <dbReference type="SAM" id="Phobius"/>
    </source>
</evidence>
<dbReference type="EMBL" id="JAFBCV010000009">
    <property type="protein sequence ID" value="MBM7839571.1"/>
    <property type="molecule type" value="Genomic_DNA"/>
</dbReference>
<reference evidence="2" key="1">
    <citation type="submission" date="2021-01" db="EMBL/GenBank/DDBJ databases">
        <title>Genomic Encyclopedia of Type Strains, Phase IV (KMG-IV): sequencing the most valuable type-strain genomes for metagenomic binning, comparative biology and taxonomic classification.</title>
        <authorList>
            <person name="Goeker M."/>
        </authorList>
    </citation>
    <scope>NUCLEOTIDE SEQUENCE</scope>
    <source>
        <strain evidence="2">DSM 21943</strain>
    </source>
</reference>
<accession>A0ABS2SVM0</accession>
<sequence>MSEFLWGFIIAAILILIIYESVVFFQKNTEKLDGNRIV</sequence>
<keyword evidence="1" id="KW-0812">Transmembrane</keyword>
<dbReference type="Proteomes" id="UP001179280">
    <property type="component" value="Unassembled WGS sequence"/>
</dbReference>
<keyword evidence="3" id="KW-1185">Reference proteome</keyword>